<reference evidence="3 4" key="1">
    <citation type="journal article" date="2019" name="Emerg. Microbes Infect.">
        <title>Comprehensive subspecies identification of 175 nontuberculous mycobacteria species based on 7547 genomic profiles.</title>
        <authorList>
            <person name="Matsumoto Y."/>
            <person name="Kinjo T."/>
            <person name="Motooka D."/>
            <person name="Nabeya D."/>
            <person name="Jung N."/>
            <person name="Uechi K."/>
            <person name="Horii T."/>
            <person name="Iida T."/>
            <person name="Fujita J."/>
            <person name="Nakamura S."/>
        </authorList>
    </citation>
    <scope>NUCLEOTIDE SEQUENCE [LARGE SCALE GENOMIC DNA]</scope>
    <source>
        <strain evidence="3 4">JCM 6396</strain>
    </source>
</reference>
<protein>
    <submittedName>
        <fullName evidence="3">Diacylglycerol kinase</fullName>
    </submittedName>
</protein>
<sequence>MAIKVAAVGTGNVGRHALTQLINDPRFELTAVWVSSESKVGKDAGELAGLDVSTGITATSDLDAVLASGPECVVYTAMADNRLPEALEDYRRILAAGINVVGSSAVFLQYPWKVLPDEMVSPIEQAAADGNASVFVNGIDPGFANDLLPMALAGTCQSIQQIRCMEIINYDTYDSATVMFDVMGFGGSLDETPMLLQPGVLSLAWGSVVRQLAAGLGIELDEVTEVHERVPAPEDFDIAAGQIGEGTTAAMRFEVRGMKDGAVAVALEHVTRLRDDLCPDWPQPAQHGGSYRIEITGEPSYALDLCLSSPNGDHNHAGLVATAARVVNAIPAVIDAPAGIVTAADLPPITGKGLYAAKRNSLEGTL</sequence>
<keyword evidence="4" id="KW-1185">Reference proteome</keyword>
<dbReference type="SUPFAM" id="SSF51735">
    <property type="entry name" value="NAD(P)-binding Rossmann-fold domains"/>
    <property type="match status" value="1"/>
</dbReference>
<dbReference type="KEGG" id="mdu:MDUV_52530"/>
<dbReference type="GO" id="GO:0009089">
    <property type="term" value="P:lysine biosynthetic process via diaminopimelate"/>
    <property type="evidence" value="ECO:0007669"/>
    <property type="project" value="InterPro"/>
</dbReference>
<dbReference type="OrthoDB" id="4759936at2"/>
<dbReference type="Proteomes" id="UP000467006">
    <property type="component" value="Chromosome"/>
</dbReference>
<organism evidence="3 4">
    <name type="scientific">Mycolicibacterium duvalii</name>
    <dbReference type="NCBI Taxonomy" id="39688"/>
    <lineage>
        <taxon>Bacteria</taxon>
        <taxon>Bacillati</taxon>
        <taxon>Actinomycetota</taxon>
        <taxon>Actinomycetes</taxon>
        <taxon>Mycobacteriales</taxon>
        <taxon>Mycobacteriaceae</taxon>
        <taxon>Mycolicibacterium</taxon>
    </lineage>
</organism>
<keyword evidence="3" id="KW-0418">Kinase</keyword>
<proteinExistence type="predicted"/>
<dbReference type="EMBL" id="AP022563">
    <property type="protein sequence ID" value="BBX20393.1"/>
    <property type="molecule type" value="Genomic_DNA"/>
</dbReference>
<dbReference type="InterPro" id="IPR045760">
    <property type="entry name" value="DAP_DH_C"/>
</dbReference>
<dbReference type="RefSeq" id="WP_098001533.1">
    <property type="nucleotide sequence ID" value="NZ_AP022563.1"/>
</dbReference>
<name>A0A7I7K8L1_9MYCO</name>
<dbReference type="GO" id="GO:0016301">
    <property type="term" value="F:kinase activity"/>
    <property type="evidence" value="ECO:0007669"/>
    <property type="project" value="UniProtKB-KW"/>
</dbReference>
<evidence type="ECO:0000256" key="1">
    <source>
        <dbReference type="ARBA" id="ARBA00022857"/>
    </source>
</evidence>
<dbReference type="InterPro" id="IPR036291">
    <property type="entry name" value="NAD(P)-bd_dom_sf"/>
</dbReference>
<keyword evidence="3" id="KW-0808">Transferase</keyword>
<dbReference type="Pfam" id="PF01113">
    <property type="entry name" value="DapB_N"/>
    <property type="match status" value="1"/>
</dbReference>
<keyword evidence="2" id="KW-0560">Oxidoreductase</keyword>
<evidence type="ECO:0000313" key="3">
    <source>
        <dbReference type="EMBL" id="BBX20393.1"/>
    </source>
</evidence>
<evidence type="ECO:0000256" key="2">
    <source>
        <dbReference type="ARBA" id="ARBA00023002"/>
    </source>
</evidence>
<accession>A0A7I7K8L1</accession>
<dbReference type="InterPro" id="IPR000846">
    <property type="entry name" value="DapB_N"/>
</dbReference>
<gene>
    <name evidence="3" type="ORF">MDUV_52530</name>
</gene>
<dbReference type="AlphaFoldDB" id="A0A7I7K8L1"/>
<dbReference type="Pfam" id="PF19328">
    <property type="entry name" value="DAP_DH_C"/>
    <property type="match status" value="1"/>
</dbReference>
<dbReference type="GO" id="GO:0008839">
    <property type="term" value="F:4-hydroxy-tetrahydrodipicolinate reductase"/>
    <property type="evidence" value="ECO:0007669"/>
    <property type="project" value="InterPro"/>
</dbReference>
<dbReference type="Gene3D" id="3.40.50.720">
    <property type="entry name" value="NAD(P)-binding Rossmann-like Domain"/>
    <property type="match status" value="1"/>
</dbReference>
<dbReference type="CDD" id="cd24146">
    <property type="entry name" value="nat-AmDH_N_like"/>
    <property type="match status" value="1"/>
</dbReference>
<keyword evidence="1" id="KW-0521">NADP</keyword>
<evidence type="ECO:0000313" key="4">
    <source>
        <dbReference type="Proteomes" id="UP000467006"/>
    </source>
</evidence>